<dbReference type="InterPro" id="IPR012675">
    <property type="entry name" value="Beta-grasp_dom_sf"/>
</dbReference>
<dbReference type="KEGG" id="dto:TOL2_C21790"/>
<dbReference type="InterPro" id="IPR043129">
    <property type="entry name" value="ATPase_NBD"/>
</dbReference>
<gene>
    <name evidence="2" type="ordered locus">TOL2_C21790</name>
</gene>
<dbReference type="Gene3D" id="3.10.20.30">
    <property type="match status" value="1"/>
</dbReference>
<dbReference type="HOGENOM" id="CLU_019091_0_0_7"/>
<dbReference type="SUPFAM" id="SSF54292">
    <property type="entry name" value="2Fe-2S ferredoxin-like"/>
    <property type="match status" value="1"/>
</dbReference>
<dbReference type="InterPro" id="IPR001041">
    <property type="entry name" value="2Fe-2S_ferredoxin-type"/>
</dbReference>
<dbReference type="PATRIC" id="fig|651182.5.peg.2583"/>
<dbReference type="InterPro" id="IPR036010">
    <property type="entry name" value="2Fe-2S_ferredoxin-like_sf"/>
</dbReference>
<protein>
    <submittedName>
        <fullName evidence="2">2Fe-2S ferredoxin iron-sulfur binding domain protein</fullName>
    </submittedName>
</protein>
<dbReference type="PANTHER" id="PTHR42895">
    <property type="entry name" value="IRON-SULFUR CLUSTER-BINDING PROTEIN-RELATED"/>
    <property type="match status" value="1"/>
</dbReference>
<dbReference type="AlphaFoldDB" id="K0NH93"/>
<feature type="domain" description="2Fe-2S ferredoxin-type" evidence="1">
    <location>
        <begin position="65"/>
        <end position="154"/>
    </location>
</feature>
<evidence type="ECO:0000313" key="3">
    <source>
        <dbReference type="Proteomes" id="UP000007347"/>
    </source>
</evidence>
<organism evidence="2 3">
    <name type="scientific">Desulfobacula toluolica (strain DSM 7467 / Tol2)</name>
    <dbReference type="NCBI Taxonomy" id="651182"/>
    <lineage>
        <taxon>Bacteria</taxon>
        <taxon>Pseudomonadati</taxon>
        <taxon>Thermodesulfobacteriota</taxon>
        <taxon>Desulfobacteria</taxon>
        <taxon>Desulfobacterales</taxon>
        <taxon>Desulfobacteraceae</taxon>
        <taxon>Desulfobacula</taxon>
    </lineage>
</organism>
<dbReference type="Gene3D" id="3.10.20.880">
    <property type="match status" value="1"/>
</dbReference>
<reference evidence="2 3" key="1">
    <citation type="journal article" date="2013" name="Environ. Microbiol.">
        <title>Complete genome, catabolic sub-proteomes and key-metabolites of Desulfobacula toluolica Tol2, a marine, aromatic compound-degrading, sulfate-reducing bacterium.</title>
        <authorList>
            <person name="Wohlbrand L."/>
            <person name="Jacob J.H."/>
            <person name="Kube M."/>
            <person name="Mussmann M."/>
            <person name="Jarling R."/>
            <person name="Beck A."/>
            <person name="Amann R."/>
            <person name="Wilkes H."/>
            <person name="Reinhardt R."/>
            <person name="Rabus R."/>
        </authorList>
    </citation>
    <scope>NUCLEOTIDE SEQUENCE [LARGE SCALE GENOMIC DNA]</scope>
    <source>
        <strain evidence="3">DSM 7467 / Tol2</strain>
    </source>
</reference>
<dbReference type="RefSeq" id="WP_014957652.1">
    <property type="nucleotide sequence ID" value="NC_018645.1"/>
</dbReference>
<dbReference type="InterPro" id="IPR042259">
    <property type="entry name" value="Raco-like_middle_sf"/>
</dbReference>
<dbReference type="Gene3D" id="3.30.420.480">
    <property type="entry name" value="Domain of unknown function (DUF4445)"/>
    <property type="match status" value="1"/>
</dbReference>
<dbReference type="InterPro" id="IPR041414">
    <property type="entry name" value="Raco-like_middle"/>
</dbReference>
<dbReference type="GO" id="GO:0051536">
    <property type="term" value="F:iron-sulfur cluster binding"/>
    <property type="evidence" value="ECO:0007669"/>
    <property type="project" value="InterPro"/>
</dbReference>
<dbReference type="OrthoDB" id="9810588at2"/>
<dbReference type="CDD" id="cd19756">
    <property type="entry name" value="Bbox2"/>
    <property type="match status" value="1"/>
</dbReference>
<name>K0NH93_DESTT</name>
<dbReference type="PROSITE" id="PS51085">
    <property type="entry name" value="2FE2S_FER_2"/>
    <property type="match status" value="1"/>
</dbReference>
<accession>K0NH93</accession>
<keyword evidence="3" id="KW-1185">Reference proteome</keyword>
<dbReference type="Pfam" id="PF14574">
    <property type="entry name" value="RACo_C_ter"/>
    <property type="match status" value="1"/>
</dbReference>
<dbReference type="EMBL" id="FO203503">
    <property type="protein sequence ID" value="CCK80340.1"/>
    <property type="molecule type" value="Genomic_DNA"/>
</dbReference>
<dbReference type="PANTHER" id="PTHR42895:SF1">
    <property type="entry name" value="IRON-SULFUR CLUSTER PROTEIN"/>
    <property type="match status" value="1"/>
</dbReference>
<dbReference type="CDD" id="cd00207">
    <property type="entry name" value="fer2"/>
    <property type="match status" value="1"/>
</dbReference>
<dbReference type="Pfam" id="PF17650">
    <property type="entry name" value="RACo_linker"/>
    <property type="match status" value="1"/>
</dbReference>
<dbReference type="Pfam" id="PF17651">
    <property type="entry name" value="Raco_middle"/>
    <property type="match status" value="1"/>
</dbReference>
<dbReference type="SUPFAM" id="SSF53067">
    <property type="entry name" value="Actin-like ATPase domain"/>
    <property type="match status" value="1"/>
</dbReference>
<evidence type="ECO:0000313" key="2">
    <source>
        <dbReference type="EMBL" id="CCK80340.1"/>
    </source>
</evidence>
<dbReference type="InterPro" id="IPR052911">
    <property type="entry name" value="Corrinoid_activation_enz"/>
</dbReference>
<dbReference type="STRING" id="651182.TOL2_C21790"/>
<evidence type="ECO:0000259" key="1">
    <source>
        <dbReference type="PROSITE" id="PS51085"/>
    </source>
</evidence>
<dbReference type="InterPro" id="IPR027980">
    <property type="entry name" value="RACo_C"/>
</dbReference>
<dbReference type="Pfam" id="PF00111">
    <property type="entry name" value="Fer2"/>
    <property type="match status" value="1"/>
</dbReference>
<proteinExistence type="predicted"/>
<dbReference type="InterPro" id="IPR040506">
    <property type="entry name" value="RACo_linker"/>
</dbReference>
<sequence length="700" mass="76980">MGNCINHPDRETNYICMKHNIFLCEECLECRDPDIYCKFRPSCPIYFITKKGFESSENETEKKEYTVIFEPGKKKVTVSAGTNLLKASQKADIYVNASCNGKGSCGKCRLIIQSGKVDSKKTSLLSDKEKEKGYVLACQSKILEDIIVKIPEETIEKKLKAAGMGEQATKKLSGLVEKIEPIVEKIPLQLDLPTLEDTVSDLDRLTRALKKLGYDISKMSTNIRVMRQLTASVRNDHFKVVASVLWKKCSSEIVDVSPAAHDEKKSLGMAVDLGTTSIVVYIVNMADGAVLSAASGHNRQAACGDDVINRIICSEKDGVGKLKKMAVSTINNLTKRALDSIEEDHKQVENIVISGNTIMTHLLLGIEAKYIRREPYIPTVSQFPIMKAGEIGLKAAPYAGVFVMPGPAGYVGGDIVSGVLYTGFHQLEEFTLFIDIGTNGEIVLGNNEFLMTAACSAGPAFEGGGIRWGMRAEDGAIEKIILAPDSFEPAYSTVENKPARGICGSGMIDLLSEMLLKQLIGQDGKFIMEPDHPRFTRFNDEPAFIIEFGKNIDSEEDIIFTQSDIKSLILSKAAVYAGFSILLEQVGMDFSSVHQMIITGGFGQYLDVEKAITIGLLPDIEREKFKYMGNSSIAGAYMALLSNTFRSRAVAISNTMTYLDFSSNNGFMEEFTKAQFLPHTDANLFPNIHKTKTRKESVSC</sequence>
<dbReference type="Proteomes" id="UP000007347">
    <property type="component" value="Chromosome"/>
</dbReference>